<comment type="caution">
    <text evidence="3">The sequence shown here is derived from an EMBL/GenBank/DDBJ whole genome shotgun (WGS) entry which is preliminary data.</text>
</comment>
<evidence type="ECO:0000259" key="2">
    <source>
        <dbReference type="Pfam" id="PF18421"/>
    </source>
</evidence>
<sequence length="313" mass="33301">MRPPEALSSHPLEAVDKAFRPDSSTVRLNRRTALLGAAGFLAIAAMPALAARPAKTSSSSTGAWPRASQVPGGVARLSLGPGKTRPAAHDGDIPLLVIGGPKEWTALVGIPLSAQPGEAHISVLPPEGGASREISYTIAPKQYSVQRLKVAPGTVDLSAEDEARYKRERAHQDTVTSVFTEPLPQKFRMRVPVPGRRSSSFGLRRVFNGQSRNPHSGMDIAAGTGTPVLAPLPGRIIDTGNYFFNGNTVWMDHGGGLLTMYCHLSRIDVMPGDMVDTGTRLALVGATGRVTGPHLHWSVMLNKAMVDPALFID</sequence>
<dbReference type="InterPro" id="IPR011055">
    <property type="entry name" value="Dup_hybrid_motif"/>
</dbReference>
<dbReference type="PANTHER" id="PTHR21666:SF285">
    <property type="entry name" value="M23 FAMILY METALLOPEPTIDASE"/>
    <property type="match status" value="1"/>
</dbReference>
<dbReference type="Gene3D" id="2.60.40.1590">
    <property type="entry name" value="Peptidoglycan hydrolase domains"/>
    <property type="match status" value="1"/>
</dbReference>
<dbReference type="Gene3D" id="2.70.70.10">
    <property type="entry name" value="Glucose Permease (Domain IIA)"/>
    <property type="match status" value="1"/>
</dbReference>
<accession>A0ABU8X6J2</accession>
<protein>
    <submittedName>
        <fullName evidence="3">Peptidoglycan DD-metalloendopeptidase family protein</fullName>
    </submittedName>
</protein>
<feature type="domain" description="M23ase beta-sheet core" evidence="1">
    <location>
        <begin position="214"/>
        <end position="308"/>
    </location>
</feature>
<dbReference type="Proteomes" id="UP001367030">
    <property type="component" value="Unassembled WGS sequence"/>
</dbReference>
<dbReference type="PANTHER" id="PTHR21666">
    <property type="entry name" value="PEPTIDASE-RELATED"/>
    <property type="match status" value="1"/>
</dbReference>
<dbReference type="Pfam" id="PF18421">
    <property type="entry name" value="Peptidase_M23_N"/>
    <property type="match status" value="1"/>
</dbReference>
<reference evidence="3 4" key="1">
    <citation type="submission" date="2024-03" db="EMBL/GenBank/DDBJ databases">
        <title>Novel species of the genus Variovorax.</title>
        <authorList>
            <person name="Liu Q."/>
            <person name="Xin Y.-H."/>
        </authorList>
    </citation>
    <scope>NUCLEOTIDE SEQUENCE [LARGE SCALE GENOMIC DNA]</scope>
    <source>
        <strain evidence="3 4">KACC 18901</strain>
    </source>
</reference>
<name>A0ABU8X6J2_9BURK</name>
<dbReference type="RefSeq" id="WP_340335380.1">
    <property type="nucleotide sequence ID" value="NZ_JBBKZS010000004.1"/>
</dbReference>
<dbReference type="Pfam" id="PF01551">
    <property type="entry name" value="Peptidase_M23"/>
    <property type="match status" value="1"/>
</dbReference>
<dbReference type="InterPro" id="IPR016047">
    <property type="entry name" value="M23ase_b-sheet_dom"/>
</dbReference>
<evidence type="ECO:0000313" key="3">
    <source>
        <dbReference type="EMBL" id="MEJ8855299.1"/>
    </source>
</evidence>
<feature type="domain" description="Peptidase family M23 N-terminal" evidence="2">
    <location>
        <begin position="69"/>
        <end position="138"/>
    </location>
</feature>
<gene>
    <name evidence="3" type="ORF">WKW79_12005</name>
</gene>
<dbReference type="SUPFAM" id="SSF51261">
    <property type="entry name" value="Duplicated hybrid motif"/>
    <property type="match status" value="1"/>
</dbReference>
<keyword evidence="4" id="KW-1185">Reference proteome</keyword>
<dbReference type="EMBL" id="JBBKZS010000004">
    <property type="protein sequence ID" value="MEJ8855299.1"/>
    <property type="molecule type" value="Genomic_DNA"/>
</dbReference>
<proteinExistence type="predicted"/>
<dbReference type="InterPro" id="IPR040487">
    <property type="entry name" value="Peptidase_M23_N"/>
</dbReference>
<dbReference type="InterPro" id="IPR050570">
    <property type="entry name" value="Cell_wall_metabolism_enzyme"/>
</dbReference>
<evidence type="ECO:0000313" key="4">
    <source>
        <dbReference type="Proteomes" id="UP001367030"/>
    </source>
</evidence>
<evidence type="ECO:0000259" key="1">
    <source>
        <dbReference type="Pfam" id="PF01551"/>
    </source>
</evidence>
<organism evidence="3 4">
    <name type="scientific">Variovorax robiniae</name>
    <dbReference type="NCBI Taxonomy" id="1836199"/>
    <lineage>
        <taxon>Bacteria</taxon>
        <taxon>Pseudomonadati</taxon>
        <taxon>Pseudomonadota</taxon>
        <taxon>Betaproteobacteria</taxon>
        <taxon>Burkholderiales</taxon>
        <taxon>Comamonadaceae</taxon>
        <taxon>Variovorax</taxon>
    </lineage>
</organism>
<dbReference type="CDD" id="cd12797">
    <property type="entry name" value="M23_peptidase"/>
    <property type="match status" value="1"/>
</dbReference>